<feature type="region of interest" description="Disordered" evidence="1">
    <location>
        <begin position="1"/>
        <end position="39"/>
    </location>
</feature>
<comment type="caution">
    <text evidence="2">The sequence shown here is derived from an EMBL/GenBank/DDBJ whole genome shotgun (WGS) entry which is preliminary data.</text>
</comment>
<accession>A0A8X7BY59</accession>
<protein>
    <submittedName>
        <fullName evidence="2">Uncharacterized protein</fullName>
    </submittedName>
</protein>
<evidence type="ECO:0000256" key="1">
    <source>
        <dbReference type="SAM" id="MobiDB-lite"/>
    </source>
</evidence>
<dbReference type="EMBL" id="BMAV01007040">
    <property type="protein sequence ID" value="GFY49486.1"/>
    <property type="molecule type" value="Genomic_DNA"/>
</dbReference>
<keyword evidence="3" id="KW-1185">Reference proteome</keyword>
<dbReference type="AlphaFoldDB" id="A0A8X7BY59"/>
<evidence type="ECO:0000313" key="2">
    <source>
        <dbReference type="EMBL" id="GFY49486.1"/>
    </source>
</evidence>
<evidence type="ECO:0000313" key="3">
    <source>
        <dbReference type="Proteomes" id="UP000886998"/>
    </source>
</evidence>
<sequence length="72" mass="8479">MGTNTQTIPTIERQLDIGREDRPQEHHQKHSTTRLQASSQVKHGFEANCDLFHFREELRTKKTCSQDRPETF</sequence>
<gene>
    <name evidence="2" type="ORF">TNIN_108851</name>
</gene>
<feature type="compositionally biased region" description="Basic and acidic residues" evidence="1">
    <location>
        <begin position="13"/>
        <end position="26"/>
    </location>
</feature>
<reference evidence="2" key="1">
    <citation type="submission" date="2020-08" db="EMBL/GenBank/DDBJ databases">
        <title>Multicomponent nature underlies the extraordinary mechanical properties of spider dragline silk.</title>
        <authorList>
            <person name="Kono N."/>
            <person name="Nakamura H."/>
            <person name="Mori M."/>
            <person name="Yoshida Y."/>
            <person name="Ohtoshi R."/>
            <person name="Malay A.D."/>
            <person name="Moran D.A.P."/>
            <person name="Tomita M."/>
            <person name="Numata K."/>
            <person name="Arakawa K."/>
        </authorList>
    </citation>
    <scope>NUCLEOTIDE SEQUENCE</scope>
</reference>
<name>A0A8X7BY59_9ARAC</name>
<dbReference type="Proteomes" id="UP000886998">
    <property type="component" value="Unassembled WGS sequence"/>
</dbReference>
<organism evidence="2 3">
    <name type="scientific">Trichonephila inaurata madagascariensis</name>
    <dbReference type="NCBI Taxonomy" id="2747483"/>
    <lineage>
        <taxon>Eukaryota</taxon>
        <taxon>Metazoa</taxon>
        <taxon>Ecdysozoa</taxon>
        <taxon>Arthropoda</taxon>
        <taxon>Chelicerata</taxon>
        <taxon>Arachnida</taxon>
        <taxon>Araneae</taxon>
        <taxon>Araneomorphae</taxon>
        <taxon>Entelegynae</taxon>
        <taxon>Araneoidea</taxon>
        <taxon>Nephilidae</taxon>
        <taxon>Trichonephila</taxon>
        <taxon>Trichonephila inaurata</taxon>
    </lineage>
</organism>
<proteinExistence type="predicted"/>